<feature type="transmembrane region" description="Helical" evidence="1">
    <location>
        <begin position="20"/>
        <end position="39"/>
    </location>
</feature>
<dbReference type="RefSeq" id="WP_022580378.1">
    <property type="nucleotide sequence ID" value="NZ_JGWH01000081.1"/>
</dbReference>
<sequence>MMKETEVTTESEMAPDNSTLYVGLGGYVTATSVLAGLSARFA</sequence>
<organism evidence="2 3">
    <name type="scientific">Bordetella bronchiseptica 00-P-2796</name>
    <dbReference type="NCBI Taxonomy" id="1331199"/>
    <lineage>
        <taxon>Bacteria</taxon>
        <taxon>Pseudomonadati</taxon>
        <taxon>Pseudomonadota</taxon>
        <taxon>Betaproteobacteria</taxon>
        <taxon>Burkholderiales</taxon>
        <taxon>Alcaligenaceae</taxon>
        <taxon>Bordetella</taxon>
    </lineage>
</organism>
<keyword evidence="1" id="KW-0812">Transmembrane</keyword>
<dbReference type="GeneID" id="77083435"/>
<dbReference type="EMBL" id="JGWH01000081">
    <property type="protein sequence ID" value="KCV35817.1"/>
    <property type="molecule type" value="Genomic_DNA"/>
</dbReference>
<keyword evidence="1" id="KW-1133">Transmembrane helix</keyword>
<accession>A0ABR4RGU9</accession>
<proteinExistence type="predicted"/>
<evidence type="ECO:0000256" key="1">
    <source>
        <dbReference type="SAM" id="Phobius"/>
    </source>
</evidence>
<evidence type="ECO:0000313" key="2">
    <source>
        <dbReference type="EMBL" id="KCV35817.1"/>
    </source>
</evidence>
<comment type="caution">
    <text evidence="2">The sequence shown here is derived from an EMBL/GenBank/DDBJ whole genome shotgun (WGS) entry which is preliminary data.</text>
</comment>
<gene>
    <name evidence="2" type="ORF">L490_2485</name>
</gene>
<keyword evidence="1" id="KW-0472">Membrane</keyword>
<reference evidence="2 3" key="1">
    <citation type="submission" date="2014-03" db="EMBL/GenBank/DDBJ databases">
        <title>Genome sequence of Bordetella bronchiseptica.</title>
        <authorList>
            <person name="Harvill E."/>
            <person name="Goodfield L.L."/>
            <person name="Ivanov Y.V."/>
            <person name="Meyer J.A."/>
            <person name="Muse S.J."/>
            <person name="Jacobs N."/>
            <person name="Bendor L."/>
            <person name="Smallridge W.E."/>
            <person name="Brinkac L.M."/>
            <person name="Sanka R."/>
            <person name="Kim M."/>
            <person name="Losada L."/>
        </authorList>
    </citation>
    <scope>NUCLEOTIDE SEQUENCE [LARGE SCALE GENOMIC DNA]</scope>
    <source>
        <strain evidence="2 3">00-P-2796</strain>
    </source>
</reference>
<dbReference type="Proteomes" id="UP000025756">
    <property type="component" value="Unassembled WGS sequence"/>
</dbReference>
<protein>
    <submittedName>
        <fullName evidence="2">Uncharacterized protein</fullName>
    </submittedName>
</protein>
<name>A0ABR4RGU9_BORBO</name>
<evidence type="ECO:0000313" key="3">
    <source>
        <dbReference type="Proteomes" id="UP000025756"/>
    </source>
</evidence>
<keyword evidence="3" id="KW-1185">Reference proteome</keyword>